<accession>A0AA42CI92</accession>
<dbReference type="RefSeq" id="WP_282582959.1">
    <property type="nucleotide sequence ID" value="NZ_JAMOIM010000001.1"/>
</dbReference>
<sequence>MIGDVPRLSPVSRADNAQLANEVKAELMFEPEGMSDVLSSLERPVNRDMRRLGSDARDDLHCAKAASALTPVIEVEKPDFGAAET</sequence>
<reference evidence="1" key="1">
    <citation type="submission" date="2022-05" db="EMBL/GenBank/DDBJ databases">
        <authorList>
            <person name="Pankratov T."/>
        </authorList>
    </citation>
    <scope>NUCLEOTIDE SEQUENCE</scope>
    <source>
        <strain evidence="1">BP6-180914</strain>
    </source>
</reference>
<organism evidence="1 2">
    <name type="scientific">Lichenifustis flavocetrariae</name>
    <dbReference type="NCBI Taxonomy" id="2949735"/>
    <lineage>
        <taxon>Bacteria</taxon>
        <taxon>Pseudomonadati</taxon>
        <taxon>Pseudomonadota</taxon>
        <taxon>Alphaproteobacteria</taxon>
        <taxon>Hyphomicrobiales</taxon>
        <taxon>Lichenihabitantaceae</taxon>
        <taxon>Lichenifustis</taxon>
    </lineage>
</organism>
<protein>
    <submittedName>
        <fullName evidence="1">Uncharacterized protein</fullName>
    </submittedName>
</protein>
<evidence type="ECO:0000313" key="1">
    <source>
        <dbReference type="EMBL" id="MCW6506601.1"/>
    </source>
</evidence>
<keyword evidence="2" id="KW-1185">Reference proteome</keyword>
<evidence type="ECO:0000313" key="2">
    <source>
        <dbReference type="Proteomes" id="UP001165667"/>
    </source>
</evidence>
<gene>
    <name evidence="1" type="ORF">M8523_01025</name>
</gene>
<dbReference type="Proteomes" id="UP001165667">
    <property type="component" value="Unassembled WGS sequence"/>
</dbReference>
<comment type="caution">
    <text evidence="1">The sequence shown here is derived from an EMBL/GenBank/DDBJ whole genome shotgun (WGS) entry which is preliminary data.</text>
</comment>
<proteinExistence type="predicted"/>
<dbReference type="AlphaFoldDB" id="A0AA42CI92"/>
<dbReference type="EMBL" id="JAMOIM010000001">
    <property type="protein sequence ID" value="MCW6506601.1"/>
    <property type="molecule type" value="Genomic_DNA"/>
</dbReference>
<name>A0AA42CI92_9HYPH</name>